<name>A0ABX3F6P7_9VIBR</name>
<dbReference type="SUPFAM" id="SSF54593">
    <property type="entry name" value="Glyoxalase/Bleomycin resistance protein/Dihydroxybiphenyl dioxygenase"/>
    <property type="match status" value="1"/>
</dbReference>
<evidence type="ECO:0000259" key="1">
    <source>
        <dbReference type="PROSITE" id="PS51819"/>
    </source>
</evidence>
<evidence type="ECO:0000313" key="3">
    <source>
        <dbReference type="Proteomes" id="UP000186039"/>
    </source>
</evidence>
<protein>
    <submittedName>
        <fullName evidence="2">Lactoylglutathione lyase</fullName>
    </submittedName>
</protein>
<dbReference type="PROSITE" id="PS51819">
    <property type="entry name" value="VOC"/>
    <property type="match status" value="1"/>
</dbReference>
<dbReference type="InterPro" id="IPR029068">
    <property type="entry name" value="Glyas_Bleomycin-R_OHBP_Dase"/>
</dbReference>
<dbReference type="Proteomes" id="UP000186039">
    <property type="component" value="Unassembled WGS sequence"/>
</dbReference>
<organism evidence="2 3">
    <name type="scientific">Vibrio panuliri</name>
    <dbReference type="NCBI Taxonomy" id="1381081"/>
    <lineage>
        <taxon>Bacteria</taxon>
        <taxon>Pseudomonadati</taxon>
        <taxon>Pseudomonadota</taxon>
        <taxon>Gammaproteobacteria</taxon>
        <taxon>Vibrionales</taxon>
        <taxon>Vibrionaceae</taxon>
        <taxon>Vibrio</taxon>
    </lineage>
</organism>
<dbReference type="Gene3D" id="3.10.180.10">
    <property type="entry name" value="2,3-Dihydroxybiphenyl 1,2-Dioxygenase, domain 1"/>
    <property type="match status" value="1"/>
</dbReference>
<feature type="domain" description="VOC" evidence="1">
    <location>
        <begin position="4"/>
        <end position="129"/>
    </location>
</feature>
<sequence>MKNYFEHANISVVNPHNTIALILAALPSWHVRGQGNYVNERNETIEWYHVGDDTFYLAIDSQGAGHMPYWTERFTGLNHLGFAVDDLEATIERLKVAGFELDHYGAEHPHRKNAYFIDEHGIQVEFVEYLSPQISDRNDYTM</sequence>
<dbReference type="GO" id="GO:0016829">
    <property type="term" value="F:lyase activity"/>
    <property type="evidence" value="ECO:0007669"/>
    <property type="project" value="UniProtKB-KW"/>
</dbReference>
<keyword evidence="2" id="KW-0456">Lyase</keyword>
<dbReference type="Pfam" id="PF13669">
    <property type="entry name" value="Glyoxalase_4"/>
    <property type="match status" value="1"/>
</dbReference>
<comment type="caution">
    <text evidence="2">The sequence shown here is derived from an EMBL/GenBank/DDBJ whole genome shotgun (WGS) entry which is preliminary data.</text>
</comment>
<accession>A0ABX3F6P7</accession>
<keyword evidence="3" id="KW-1185">Reference proteome</keyword>
<dbReference type="EMBL" id="MJMH01000222">
    <property type="protein sequence ID" value="OLQ85254.1"/>
    <property type="molecule type" value="Genomic_DNA"/>
</dbReference>
<reference evidence="2 3" key="1">
    <citation type="submission" date="2016-09" db="EMBL/GenBank/DDBJ databases">
        <title>Genomic Taxonomy of the Vibrionaceae.</title>
        <authorList>
            <person name="Gonzalez-Castillo A."/>
            <person name="Gomez-Gil B."/>
            <person name="Enciso-Ibarra K."/>
        </authorList>
    </citation>
    <scope>NUCLEOTIDE SEQUENCE [LARGE SCALE GENOMIC DNA]</scope>
    <source>
        <strain evidence="2 3">CAIM 1902</strain>
    </source>
</reference>
<gene>
    <name evidence="2" type="ORF">BIY20_16185</name>
</gene>
<proteinExistence type="predicted"/>
<dbReference type="InterPro" id="IPR037523">
    <property type="entry name" value="VOC_core"/>
</dbReference>
<evidence type="ECO:0000313" key="2">
    <source>
        <dbReference type="EMBL" id="OLQ85254.1"/>
    </source>
</evidence>
<dbReference type="RefSeq" id="WP_075716240.1">
    <property type="nucleotide sequence ID" value="NZ_AP019654.1"/>
</dbReference>